<dbReference type="Pfam" id="PF13229">
    <property type="entry name" value="Beta_helix"/>
    <property type="match status" value="1"/>
</dbReference>
<dbReference type="SMART" id="SM00710">
    <property type="entry name" value="PbH1"/>
    <property type="match status" value="9"/>
</dbReference>
<dbReference type="Proteomes" id="UP001365781">
    <property type="component" value="Unassembled WGS sequence"/>
</dbReference>
<feature type="compositionally biased region" description="Basic and acidic residues" evidence="2">
    <location>
        <begin position="619"/>
        <end position="655"/>
    </location>
</feature>
<dbReference type="InterPro" id="IPR051550">
    <property type="entry name" value="SCF-Subunits/Alg-Epimerases"/>
</dbReference>
<keyword evidence="3" id="KW-0472">Membrane</keyword>
<dbReference type="RefSeq" id="WP_336535478.1">
    <property type="nucleotide sequence ID" value="NZ_JBBAYL010000002.1"/>
</dbReference>
<feature type="transmembrane region" description="Helical" evidence="3">
    <location>
        <begin position="558"/>
        <end position="579"/>
    </location>
</feature>
<keyword evidence="8" id="KW-1185">Reference proteome</keyword>
<sequence>MKRLQLPSALRLPPALRILRGAAVLSLATGLLAASAAAAPAADGDDKPQVSAADAENETALVAAEDHRLDQVRAVAAVAPLKGGEWKAPYRLDTGDGYTLVLTKRSNAYTVSDLLELAPQTFVRKPDGSYLLTENIYLNAGAKLKLSNPGGLTLRMASSNRGFVSIVSFGGRLTLEGTPQAPLKITSWNDKKNKPDKDVRDGRAYVRAIGGQFSMNYAKVSDLGFWSGRTGGLSLTGTDRPDTGNVDDTAVAPGTKGGSGGVVAQPSGSLATPDTRFSVPSLSYVSAEIGHSTLTGNAFGLFLSGANGVSISDSTVQKSLEHGLVLHRFVTNAVVERTVSRNNGGDGFVLARATEQVRVSGSTAEGNGGNGFTLSGRPLASGPSASGESISSYGSNSVSDSTARENGHYGIEIFGGKDVGVQNNRVEGGDMGIVARKDATKVAITGNRLVGQSRQGISVRDGVTAATITGNIVEGTETGIYIRDSVGEVRGNTIQDGTNHGITLVGGVSESVITYNVISGVGPSAVDTTRAHGDIAVKQNQTFAWHDTSSFWIKFRHYASPMTLLWTFILLLILFSAVLGRRRRAQRGGGQGTGRHPYEDKLPVTDSASVVEVTPTRSSGHDWFSHSRDDKNDRNDRNDRRDRDDRDHRDGRDERDDQDTAALRALTSQSVRPPR</sequence>
<keyword evidence="3" id="KW-1133">Transmembrane helix</keyword>
<dbReference type="Gene3D" id="2.160.20.10">
    <property type="entry name" value="Single-stranded right-handed beta-helix, Pectin lyase-like"/>
    <property type="match status" value="1"/>
</dbReference>
<reference evidence="7 8" key="1">
    <citation type="submission" date="2024-03" db="EMBL/GenBank/DDBJ databases">
        <title>First Report of Pectobacterium brasiliscabiei causing potato scab in china.</title>
        <authorList>
            <person name="Handique U."/>
        </authorList>
    </citation>
    <scope>NUCLEOTIDE SEQUENCE [LARGE SCALE GENOMIC DNA]</scope>
    <source>
        <strain evidence="7 8">ZRIMU1503</strain>
    </source>
</reference>
<dbReference type="InterPro" id="IPR011050">
    <property type="entry name" value="Pectin_lyase_fold/virulence"/>
</dbReference>
<evidence type="ECO:0000259" key="6">
    <source>
        <dbReference type="Pfam" id="PF13229"/>
    </source>
</evidence>
<dbReference type="InterPro" id="IPR007742">
    <property type="entry name" value="NosD_dom"/>
</dbReference>
<dbReference type="InterPro" id="IPR039448">
    <property type="entry name" value="Beta_helix"/>
</dbReference>
<evidence type="ECO:0000259" key="5">
    <source>
        <dbReference type="Pfam" id="PF05048"/>
    </source>
</evidence>
<feature type="region of interest" description="Disordered" evidence="2">
    <location>
        <begin position="360"/>
        <end position="402"/>
    </location>
</feature>
<dbReference type="PANTHER" id="PTHR22990:SF15">
    <property type="entry name" value="F-BOX ONLY PROTEIN 10"/>
    <property type="match status" value="1"/>
</dbReference>
<name>A0ABU8G3N3_9ACTN</name>
<feature type="compositionally biased region" description="Polar residues" evidence="2">
    <location>
        <begin position="666"/>
        <end position="675"/>
    </location>
</feature>
<comment type="caution">
    <text evidence="7">The sequence shown here is derived from an EMBL/GenBank/DDBJ whole genome shotgun (WGS) entry which is preliminary data.</text>
</comment>
<evidence type="ECO:0000313" key="7">
    <source>
        <dbReference type="EMBL" id="MEI5607798.1"/>
    </source>
</evidence>
<accession>A0ABU8G3N3</accession>
<keyword evidence="4" id="KW-0732">Signal</keyword>
<keyword evidence="3" id="KW-0812">Transmembrane</keyword>
<keyword evidence="1" id="KW-0677">Repeat</keyword>
<feature type="domain" description="Periplasmic copper-binding protein NosD beta helix" evidence="5">
    <location>
        <begin position="395"/>
        <end position="518"/>
    </location>
</feature>
<protein>
    <submittedName>
        <fullName evidence="7">Right-handed parallel beta-helix repeat-containing protein</fullName>
    </submittedName>
</protein>
<gene>
    <name evidence="7" type="ORF">WB403_01325</name>
</gene>
<proteinExistence type="predicted"/>
<evidence type="ECO:0000313" key="8">
    <source>
        <dbReference type="Proteomes" id="UP001365781"/>
    </source>
</evidence>
<evidence type="ECO:0000256" key="2">
    <source>
        <dbReference type="SAM" id="MobiDB-lite"/>
    </source>
</evidence>
<evidence type="ECO:0000256" key="1">
    <source>
        <dbReference type="ARBA" id="ARBA00022737"/>
    </source>
</evidence>
<dbReference type="InterPro" id="IPR012334">
    <property type="entry name" value="Pectin_lyas_fold"/>
</dbReference>
<feature type="compositionally biased region" description="Low complexity" evidence="2">
    <location>
        <begin position="381"/>
        <end position="401"/>
    </location>
</feature>
<feature type="chain" id="PRO_5045492622" evidence="4">
    <location>
        <begin position="34"/>
        <end position="675"/>
    </location>
</feature>
<dbReference type="EMBL" id="JBBAYM010000001">
    <property type="protein sequence ID" value="MEI5607798.1"/>
    <property type="molecule type" value="Genomic_DNA"/>
</dbReference>
<dbReference type="PANTHER" id="PTHR22990">
    <property type="entry name" value="F-BOX ONLY PROTEIN"/>
    <property type="match status" value="1"/>
</dbReference>
<feature type="signal peptide" evidence="4">
    <location>
        <begin position="1"/>
        <end position="33"/>
    </location>
</feature>
<evidence type="ECO:0000256" key="4">
    <source>
        <dbReference type="SAM" id="SignalP"/>
    </source>
</evidence>
<dbReference type="InterPro" id="IPR006626">
    <property type="entry name" value="PbH1"/>
</dbReference>
<feature type="region of interest" description="Disordered" evidence="2">
    <location>
        <begin position="586"/>
        <end position="675"/>
    </location>
</feature>
<evidence type="ECO:0000256" key="3">
    <source>
        <dbReference type="SAM" id="Phobius"/>
    </source>
</evidence>
<dbReference type="SUPFAM" id="SSF51126">
    <property type="entry name" value="Pectin lyase-like"/>
    <property type="match status" value="1"/>
</dbReference>
<feature type="domain" description="Right handed beta helix" evidence="6">
    <location>
        <begin position="285"/>
        <end position="376"/>
    </location>
</feature>
<dbReference type="Pfam" id="PF05048">
    <property type="entry name" value="NosD"/>
    <property type="match status" value="1"/>
</dbReference>
<organism evidence="7 8">
    <name type="scientific">Streptomyces brasiliscabiei</name>
    <dbReference type="NCBI Taxonomy" id="2736302"/>
    <lineage>
        <taxon>Bacteria</taxon>
        <taxon>Bacillati</taxon>
        <taxon>Actinomycetota</taxon>
        <taxon>Actinomycetes</taxon>
        <taxon>Kitasatosporales</taxon>
        <taxon>Streptomycetaceae</taxon>
        <taxon>Streptomyces</taxon>
    </lineage>
</organism>